<keyword evidence="1" id="KW-0812">Transmembrane</keyword>
<dbReference type="EMBL" id="LDPH01000011">
    <property type="protein sequence ID" value="KLV25964.1"/>
    <property type="molecule type" value="Genomic_DNA"/>
</dbReference>
<dbReference type="Proteomes" id="UP000036045">
    <property type="component" value="Unassembled WGS sequence"/>
</dbReference>
<evidence type="ECO:0000313" key="3">
    <source>
        <dbReference type="EMBL" id="KLV25964.1"/>
    </source>
</evidence>
<dbReference type="Gene3D" id="3.40.50.2000">
    <property type="entry name" value="Glycogen Phosphorylase B"/>
    <property type="match status" value="2"/>
</dbReference>
<sequence>MKKNLYILHENGAPRHFESIHYLNERKKYYDKIVELEFSIIRQLGKGILKGKPEFIFRAIRNLLLMVYFIFTKKKKIIIGAAPYDIFVLYLILLKKRHELVYYSSWPYWNKANFPKKVYFKFQFKLWDSFLTNIKVVGVTDKVGNSLRKYSNDITIIPHCINPSIFKPDNTRKKNDKIRIIFVGRLIPEKGIELILNLANKISGSMNNIEWWFVGDGSLKDKVIEASNTNPSVKYFGKVNNQIELAEIYKQCNIVILPSIPNGKWEELFGIVLIEAMACGLVPIASDNIGPKSIIRNNYDGFLVEGVSEGNFEKIIKSIMQNHTKLDEISVQSIAKVKSLYTVEITSEKWSKVLGINEY</sequence>
<protein>
    <recommendedName>
        <fullName evidence="2">Glycosyl transferase family 1 domain-containing protein</fullName>
    </recommendedName>
</protein>
<dbReference type="CDD" id="cd03801">
    <property type="entry name" value="GT4_PimA-like"/>
    <property type="match status" value="1"/>
</dbReference>
<name>A0A0J1IJ45_NIACI</name>
<accession>A0A0J1IJ45</accession>
<dbReference type="RefSeq" id="WP_047942555.1">
    <property type="nucleotide sequence ID" value="NZ_LDPH01000011.1"/>
</dbReference>
<dbReference type="SUPFAM" id="SSF53756">
    <property type="entry name" value="UDP-Glycosyltransferase/glycogen phosphorylase"/>
    <property type="match status" value="1"/>
</dbReference>
<dbReference type="PANTHER" id="PTHR45947">
    <property type="entry name" value="SULFOQUINOVOSYL TRANSFERASE SQD2"/>
    <property type="match status" value="1"/>
</dbReference>
<keyword evidence="4" id="KW-1185">Reference proteome</keyword>
<keyword evidence="1" id="KW-1133">Transmembrane helix</keyword>
<keyword evidence="1" id="KW-0472">Membrane</keyword>
<dbReference type="AlphaFoldDB" id="A0A0J1IJ45"/>
<organism evidence="3 4">
    <name type="scientific">Niallia circulans</name>
    <name type="common">Bacillus circulans</name>
    <dbReference type="NCBI Taxonomy" id="1397"/>
    <lineage>
        <taxon>Bacteria</taxon>
        <taxon>Bacillati</taxon>
        <taxon>Bacillota</taxon>
        <taxon>Bacilli</taxon>
        <taxon>Bacillales</taxon>
        <taxon>Bacillaceae</taxon>
        <taxon>Niallia</taxon>
    </lineage>
</organism>
<comment type="caution">
    <text evidence="3">The sequence shown here is derived from an EMBL/GenBank/DDBJ whole genome shotgun (WGS) entry which is preliminary data.</text>
</comment>
<dbReference type="InterPro" id="IPR050194">
    <property type="entry name" value="Glycosyltransferase_grp1"/>
</dbReference>
<feature type="transmembrane region" description="Helical" evidence="1">
    <location>
        <begin position="77"/>
        <end position="94"/>
    </location>
</feature>
<feature type="domain" description="Glycosyl transferase family 1" evidence="2">
    <location>
        <begin position="169"/>
        <end position="327"/>
    </location>
</feature>
<evidence type="ECO:0000256" key="1">
    <source>
        <dbReference type="SAM" id="Phobius"/>
    </source>
</evidence>
<evidence type="ECO:0000313" key="4">
    <source>
        <dbReference type="Proteomes" id="UP000036045"/>
    </source>
</evidence>
<dbReference type="PANTHER" id="PTHR45947:SF3">
    <property type="entry name" value="SULFOQUINOVOSYL TRANSFERASE SQD2"/>
    <property type="match status" value="1"/>
</dbReference>
<dbReference type="Pfam" id="PF00534">
    <property type="entry name" value="Glycos_transf_1"/>
    <property type="match status" value="1"/>
</dbReference>
<gene>
    <name evidence="3" type="ORF">ABW02_12785</name>
</gene>
<dbReference type="OrthoDB" id="9806653at2"/>
<dbReference type="PATRIC" id="fig|1397.4.peg.669"/>
<dbReference type="GO" id="GO:0016757">
    <property type="term" value="F:glycosyltransferase activity"/>
    <property type="evidence" value="ECO:0007669"/>
    <property type="project" value="InterPro"/>
</dbReference>
<proteinExistence type="predicted"/>
<evidence type="ECO:0000259" key="2">
    <source>
        <dbReference type="Pfam" id="PF00534"/>
    </source>
</evidence>
<reference evidence="3 4" key="1">
    <citation type="submission" date="2015-05" db="EMBL/GenBank/DDBJ databases">
        <title>Whole genome sequence and identification of bacterial endophytes from Costus igneus.</title>
        <authorList>
            <person name="Lee Y.P."/>
            <person name="Gan H.M."/>
            <person name="Eng W."/>
            <person name="Wheatley M.S."/>
            <person name="Caraballo A."/>
            <person name="Polter S."/>
            <person name="Savka M.A."/>
            <person name="Hudson A.O."/>
        </authorList>
    </citation>
    <scope>NUCLEOTIDE SEQUENCE [LARGE SCALE GENOMIC DNA]</scope>
    <source>
        <strain evidence="3 4">RIT379</strain>
    </source>
</reference>
<dbReference type="InterPro" id="IPR001296">
    <property type="entry name" value="Glyco_trans_1"/>
</dbReference>